<accession>A0AA39K7Q2</accession>
<comment type="subcellular location">
    <subcellularLocation>
        <location evidence="1">Mitochondrion</location>
    </subcellularLocation>
</comment>
<evidence type="ECO:0000256" key="5">
    <source>
        <dbReference type="ARBA" id="ARBA00023014"/>
    </source>
</evidence>
<name>A0AA39K7Q2_9AGAR</name>
<dbReference type="GO" id="GO:0005763">
    <property type="term" value="C:mitochondrial small ribosomal subunit"/>
    <property type="evidence" value="ECO:0007669"/>
    <property type="project" value="TreeGrafter"/>
</dbReference>
<dbReference type="EMBL" id="JAUEPT010000001">
    <property type="protein sequence ID" value="KAK0455843.1"/>
    <property type="molecule type" value="Genomic_DNA"/>
</dbReference>
<evidence type="ECO:0000256" key="3">
    <source>
        <dbReference type="ARBA" id="ARBA00022946"/>
    </source>
</evidence>
<keyword evidence="3" id="KW-0809">Transit peptide</keyword>
<comment type="caution">
    <text evidence="9">The sequence shown here is derived from an EMBL/GenBank/DDBJ whole genome shotgun (WGS) entry which is preliminary data.</text>
</comment>
<dbReference type="GO" id="GO:0051536">
    <property type="term" value="F:iron-sulfur cluster binding"/>
    <property type="evidence" value="ECO:0007669"/>
    <property type="project" value="UniProtKB-KW"/>
</dbReference>
<evidence type="ECO:0000256" key="1">
    <source>
        <dbReference type="ARBA" id="ARBA00004173"/>
    </source>
</evidence>
<feature type="compositionally biased region" description="Acidic residues" evidence="8">
    <location>
        <begin position="62"/>
        <end position="72"/>
    </location>
</feature>
<protein>
    <submittedName>
        <fullName evidence="9">Mitochondrial small ribosomal subunit Rsm22-domain-containing protein</fullName>
    </submittedName>
</protein>
<evidence type="ECO:0000313" key="9">
    <source>
        <dbReference type="EMBL" id="KAK0455843.1"/>
    </source>
</evidence>
<dbReference type="GO" id="GO:0008168">
    <property type="term" value="F:methyltransferase activity"/>
    <property type="evidence" value="ECO:0007669"/>
    <property type="project" value="InterPro"/>
</dbReference>
<evidence type="ECO:0000256" key="2">
    <source>
        <dbReference type="ARBA" id="ARBA00022723"/>
    </source>
</evidence>
<keyword evidence="10" id="KW-1185">Reference proteome</keyword>
<dbReference type="Proteomes" id="UP001175226">
    <property type="component" value="Unassembled WGS sequence"/>
</dbReference>
<evidence type="ECO:0000256" key="7">
    <source>
        <dbReference type="ARBA" id="ARBA00045681"/>
    </source>
</evidence>
<evidence type="ECO:0000256" key="8">
    <source>
        <dbReference type="SAM" id="MobiDB-lite"/>
    </source>
</evidence>
<proteinExistence type="predicted"/>
<comment type="function">
    <text evidence="7">Mitochondrial ribosome (mitoribosome) assembly factor. Binds at the interface of the head and body domains of the mitochondrial small ribosomal subunit (mt-SSU), occluding the mRNA channel and preventing compaction of the head domain towards the body. Probable inactive methyltransferase: retains the characteristic folding and ability to bind S-adenosyl-L-methionine, but it probably lost its methyltransferase activity.</text>
</comment>
<feature type="compositionally biased region" description="Basic residues" evidence="8">
    <location>
        <begin position="568"/>
        <end position="580"/>
    </location>
</feature>
<keyword evidence="5" id="KW-0411">Iron-sulfur</keyword>
<sequence>MFRHILRRSFASTLVSRRGPNPRLTLDPSLQALLNDVDITLLNHKVQDQTVYKELEVVQEADPSLDYEEDELPSEKATRKSPAATFGSKQIGAVILPLELQNAISALIEGGQAPTTRRRKASSSLIPTPTSGTQNTTKNTNHGSTVCVTQSEMERPLRAFALPAHYSAITAVLSHTKHRMGPEWLVERVVDWGAGTGSVPMGRPSCFSKVMISKGPSRSSRQLTRLLDTYLGIDKRDGLVEMGKRILHGIPVPPMSDITFRRGLPYPSLDKVPNTLAISAFTLSAQSTPLLRKKMVKEMWDSGAETIILIDHGTRDGFTAVAEGREALLRMSRVGSDSVFDWEHEVLRGEGAGKVGEGAHVVAPCAHEKECPLLGTKLHCIFEQRLQRPSFVRKTKHSGRGHEDVGYAYVVIRRGPRPQRVPLGEGVGRMGGVGRQEAEEANEVREVVLSEGFGELEPQAEPLLDEEPHGDLVAALRLESYSWPRLVFPPLKKGGHIILDGCTQEGKIVRMTVPRSQGKQVYYDARKSAWGDVFPHEPKKPGQERFQPKRAKKEGPVVEGADIGKGRSKERKGRARRGRLATRNCKST</sequence>
<evidence type="ECO:0000256" key="4">
    <source>
        <dbReference type="ARBA" id="ARBA00023004"/>
    </source>
</evidence>
<dbReference type="GO" id="GO:0006412">
    <property type="term" value="P:translation"/>
    <property type="evidence" value="ECO:0007669"/>
    <property type="project" value="InterPro"/>
</dbReference>
<dbReference type="AlphaFoldDB" id="A0AA39K7Q2"/>
<dbReference type="GO" id="GO:0046872">
    <property type="term" value="F:metal ion binding"/>
    <property type="evidence" value="ECO:0007669"/>
    <property type="project" value="UniProtKB-KW"/>
</dbReference>
<feature type="region of interest" description="Disordered" evidence="8">
    <location>
        <begin position="62"/>
        <end position="83"/>
    </location>
</feature>
<evidence type="ECO:0000256" key="6">
    <source>
        <dbReference type="ARBA" id="ARBA00023128"/>
    </source>
</evidence>
<keyword evidence="2" id="KW-0479">Metal-binding</keyword>
<organism evidence="9 10">
    <name type="scientific">Armillaria borealis</name>
    <dbReference type="NCBI Taxonomy" id="47425"/>
    <lineage>
        <taxon>Eukaryota</taxon>
        <taxon>Fungi</taxon>
        <taxon>Dikarya</taxon>
        <taxon>Basidiomycota</taxon>
        <taxon>Agaricomycotina</taxon>
        <taxon>Agaricomycetes</taxon>
        <taxon>Agaricomycetidae</taxon>
        <taxon>Agaricales</taxon>
        <taxon>Marasmiineae</taxon>
        <taxon>Physalacriaceae</taxon>
        <taxon>Armillaria</taxon>
    </lineage>
</organism>
<keyword evidence="4" id="KW-0408">Iron</keyword>
<feature type="region of interest" description="Disordered" evidence="8">
    <location>
        <begin position="533"/>
        <end position="588"/>
    </location>
</feature>
<dbReference type="GO" id="GO:0003735">
    <property type="term" value="F:structural constituent of ribosome"/>
    <property type="evidence" value="ECO:0007669"/>
    <property type="project" value="TreeGrafter"/>
</dbReference>
<feature type="compositionally biased region" description="Polar residues" evidence="8">
    <location>
        <begin position="122"/>
        <end position="142"/>
    </location>
</feature>
<keyword evidence="6" id="KW-0496">Mitochondrion</keyword>
<feature type="compositionally biased region" description="Basic and acidic residues" evidence="8">
    <location>
        <begin position="533"/>
        <end position="547"/>
    </location>
</feature>
<dbReference type="PANTHER" id="PTHR13184:SF5">
    <property type="entry name" value="METHYLTRANSFERASE-LIKE PROTEIN 17, MITOCHONDRIAL"/>
    <property type="match status" value="1"/>
</dbReference>
<feature type="region of interest" description="Disordered" evidence="8">
    <location>
        <begin position="111"/>
        <end position="142"/>
    </location>
</feature>
<evidence type="ECO:0000313" key="10">
    <source>
        <dbReference type="Proteomes" id="UP001175226"/>
    </source>
</evidence>
<gene>
    <name evidence="9" type="ORF">EV421DRAFT_1895113</name>
</gene>
<dbReference type="InterPro" id="IPR015324">
    <property type="entry name" value="Ribosomal_Rsm22-like"/>
</dbReference>
<dbReference type="Pfam" id="PF09243">
    <property type="entry name" value="Rsm22"/>
    <property type="match status" value="1"/>
</dbReference>
<dbReference type="PANTHER" id="PTHR13184">
    <property type="entry name" value="37S RIBOSOMAL PROTEIN S22"/>
    <property type="match status" value="1"/>
</dbReference>
<reference evidence="9" key="1">
    <citation type="submission" date="2023-06" db="EMBL/GenBank/DDBJ databases">
        <authorList>
            <consortium name="Lawrence Berkeley National Laboratory"/>
            <person name="Ahrendt S."/>
            <person name="Sahu N."/>
            <person name="Indic B."/>
            <person name="Wong-Bajracharya J."/>
            <person name="Merenyi Z."/>
            <person name="Ke H.-M."/>
            <person name="Monk M."/>
            <person name="Kocsube S."/>
            <person name="Drula E."/>
            <person name="Lipzen A."/>
            <person name="Balint B."/>
            <person name="Henrissat B."/>
            <person name="Andreopoulos B."/>
            <person name="Martin F.M."/>
            <person name="Harder C.B."/>
            <person name="Rigling D."/>
            <person name="Ford K.L."/>
            <person name="Foster G.D."/>
            <person name="Pangilinan J."/>
            <person name="Papanicolaou A."/>
            <person name="Barry K."/>
            <person name="LaButti K."/>
            <person name="Viragh M."/>
            <person name="Koriabine M."/>
            <person name="Yan M."/>
            <person name="Riley R."/>
            <person name="Champramary S."/>
            <person name="Plett K.L."/>
            <person name="Tsai I.J."/>
            <person name="Slot J."/>
            <person name="Sipos G."/>
            <person name="Plett J."/>
            <person name="Nagy L.G."/>
            <person name="Grigoriev I.V."/>
        </authorList>
    </citation>
    <scope>NUCLEOTIDE SEQUENCE</scope>
    <source>
        <strain evidence="9">FPL87.14</strain>
    </source>
</reference>
<dbReference type="InterPro" id="IPR052571">
    <property type="entry name" value="Mt_RNA_Methyltransferase"/>
</dbReference>